<dbReference type="EMBL" id="GGEC01061278">
    <property type="protein sequence ID" value="MBX41762.1"/>
    <property type="molecule type" value="Transcribed_RNA"/>
</dbReference>
<proteinExistence type="predicted"/>
<dbReference type="AlphaFoldDB" id="A0A2P2NGY3"/>
<organism evidence="1">
    <name type="scientific">Rhizophora mucronata</name>
    <name type="common">Asiatic mangrove</name>
    <dbReference type="NCBI Taxonomy" id="61149"/>
    <lineage>
        <taxon>Eukaryota</taxon>
        <taxon>Viridiplantae</taxon>
        <taxon>Streptophyta</taxon>
        <taxon>Embryophyta</taxon>
        <taxon>Tracheophyta</taxon>
        <taxon>Spermatophyta</taxon>
        <taxon>Magnoliopsida</taxon>
        <taxon>eudicotyledons</taxon>
        <taxon>Gunneridae</taxon>
        <taxon>Pentapetalae</taxon>
        <taxon>rosids</taxon>
        <taxon>fabids</taxon>
        <taxon>Malpighiales</taxon>
        <taxon>Rhizophoraceae</taxon>
        <taxon>Rhizophora</taxon>
    </lineage>
</organism>
<sequence length="19" mass="2199">MEQAQLHNFSIMPPLNSIK</sequence>
<reference evidence="1" key="1">
    <citation type="submission" date="2018-02" db="EMBL/GenBank/DDBJ databases">
        <title>Rhizophora mucronata_Transcriptome.</title>
        <authorList>
            <person name="Meera S.P."/>
            <person name="Sreeshan A."/>
            <person name="Augustine A."/>
        </authorList>
    </citation>
    <scope>NUCLEOTIDE SEQUENCE</scope>
    <source>
        <tissue evidence="1">Leaf</tissue>
    </source>
</reference>
<name>A0A2P2NGY3_RHIMU</name>
<accession>A0A2P2NGY3</accession>
<protein>
    <submittedName>
        <fullName evidence="1">Uncharacterized protein</fullName>
    </submittedName>
</protein>
<evidence type="ECO:0000313" key="1">
    <source>
        <dbReference type="EMBL" id="MBX41762.1"/>
    </source>
</evidence>